<organism evidence="8 9">
    <name type="scientific">Candidatus Nanohalococcus occultus</name>
    <dbReference type="NCBI Taxonomy" id="2978047"/>
    <lineage>
        <taxon>Archaea</taxon>
        <taxon>Candidatus Nanohalarchaeota</taxon>
        <taxon>Candidatus Nanohalarchaeota incertae sedis</taxon>
        <taxon>Candidatus Nanohalococcus</taxon>
    </lineage>
</organism>
<comment type="similarity">
    <text evidence="1 6">Belongs to the MCM family.</text>
</comment>
<keyword evidence="9" id="KW-1185">Reference proteome</keyword>
<proteinExistence type="inferred from homology"/>
<dbReference type="SMART" id="SM00350">
    <property type="entry name" value="MCM"/>
    <property type="match status" value="1"/>
</dbReference>
<protein>
    <submittedName>
        <fullName evidence="8">ATPase involved in replication control,Cdc46/Mcm family</fullName>
    </submittedName>
</protein>
<dbReference type="EMBL" id="CP104395">
    <property type="protein sequence ID" value="WEL19726.1"/>
    <property type="molecule type" value="Genomic_DNA"/>
</dbReference>
<dbReference type="SUPFAM" id="SSF50249">
    <property type="entry name" value="Nucleic acid-binding proteins"/>
    <property type="match status" value="1"/>
</dbReference>
<keyword evidence="4 6" id="KW-0067">ATP-binding</keyword>
<gene>
    <name evidence="8" type="primary">mcm2</name>
    <name evidence="8" type="ORF">SVXNc_0712</name>
</gene>
<dbReference type="Gene3D" id="2.20.28.10">
    <property type="match status" value="1"/>
</dbReference>
<dbReference type="Gene3D" id="3.30.1640.10">
    <property type="entry name" value="mini-chromosome maintenance (MCM) complex, chain A, domain 1"/>
    <property type="match status" value="1"/>
</dbReference>
<dbReference type="PANTHER" id="PTHR11630:SF66">
    <property type="entry name" value="DNA REPLICATION LICENSING FACTOR MCM4"/>
    <property type="match status" value="1"/>
</dbReference>
<dbReference type="PRINTS" id="PR01657">
    <property type="entry name" value="MCMFAMILY"/>
</dbReference>
<evidence type="ECO:0000256" key="5">
    <source>
        <dbReference type="ARBA" id="ARBA00023125"/>
    </source>
</evidence>
<feature type="domain" description="MCM C-terminal AAA(+) ATPase" evidence="7">
    <location>
        <begin position="267"/>
        <end position="473"/>
    </location>
</feature>
<accession>A0ABY8CEU1</accession>
<evidence type="ECO:0000256" key="3">
    <source>
        <dbReference type="ARBA" id="ARBA00022741"/>
    </source>
</evidence>
<dbReference type="InterPro" id="IPR012340">
    <property type="entry name" value="NA-bd_OB-fold"/>
</dbReference>
<dbReference type="InterPro" id="IPR027417">
    <property type="entry name" value="P-loop_NTPase"/>
</dbReference>
<dbReference type="RefSeq" id="WP_347721558.1">
    <property type="nucleotide sequence ID" value="NZ_CP104395.1"/>
</dbReference>
<dbReference type="InterPro" id="IPR003593">
    <property type="entry name" value="AAA+_ATPase"/>
</dbReference>
<dbReference type="Pfam" id="PF17855">
    <property type="entry name" value="MCM_lid"/>
    <property type="match status" value="1"/>
</dbReference>
<dbReference type="Pfam" id="PF00493">
    <property type="entry name" value="MCM"/>
    <property type="match status" value="1"/>
</dbReference>
<evidence type="ECO:0000256" key="1">
    <source>
        <dbReference type="ARBA" id="ARBA00008010"/>
    </source>
</evidence>
<keyword evidence="2" id="KW-0235">DNA replication</keyword>
<dbReference type="PROSITE" id="PS50051">
    <property type="entry name" value="MCM_2"/>
    <property type="match status" value="1"/>
</dbReference>
<evidence type="ECO:0000256" key="2">
    <source>
        <dbReference type="ARBA" id="ARBA00022705"/>
    </source>
</evidence>
<dbReference type="PRINTS" id="PR01660">
    <property type="entry name" value="MCMPROTEIN4"/>
</dbReference>
<dbReference type="InterPro" id="IPR001208">
    <property type="entry name" value="MCM_dom"/>
</dbReference>
<dbReference type="Gene3D" id="2.40.50.140">
    <property type="entry name" value="Nucleic acid-binding proteins"/>
    <property type="match status" value="1"/>
</dbReference>
<evidence type="ECO:0000256" key="6">
    <source>
        <dbReference type="RuleBase" id="RU004070"/>
    </source>
</evidence>
<dbReference type="InterPro" id="IPR031327">
    <property type="entry name" value="MCM"/>
</dbReference>
<dbReference type="GeneID" id="98290767"/>
<dbReference type="Proteomes" id="UP001218034">
    <property type="component" value="Chromosome"/>
</dbReference>
<evidence type="ECO:0000259" key="7">
    <source>
        <dbReference type="PROSITE" id="PS50051"/>
    </source>
</evidence>
<dbReference type="SUPFAM" id="SSF52540">
    <property type="entry name" value="P-loop containing nucleoside triphosphate hydrolases"/>
    <property type="match status" value="1"/>
</dbReference>
<dbReference type="SMART" id="SM00382">
    <property type="entry name" value="AAA"/>
    <property type="match status" value="1"/>
</dbReference>
<dbReference type="InterPro" id="IPR041562">
    <property type="entry name" value="MCM_lid"/>
</dbReference>
<dbReference type="Pfam" id="PF17207">
    <property type="entry name" value="MCM_OB"/>
    <property type="match status" value="1"/>
</dbReference>
<dbReference type="Gene3D" id="3.40.50.300">
    <property type="entry name" value="P-loop containing nucleotide triphosphate hydrolases"/>
    <property type="match status" value="1"/>
</dbReference>
<reference evidence="8 9" key="1">
    <citation type="submission" date="2022-09" db="EMBL/GenBank/DDBJ databases">
        <title>Xylan utilization by haloarchaea-nanohaloarchaea associations.</title>
        <authorList>
            <person name="Yakimov M."/>
        </authorList>
    </citation>
    <scope>NUCLEOTIDE SEQUENCE [LARGE SCALE GENOMIC DNA]</scope>
    <source>
        <strain evidence="8 9">SVXNc</strain>
    </source>
</reference>
<keyword evidence="5 6" id="KW-0238">DNA-binding</keyword>
<evidence type="ECO:0000256" key="4">
    <source>
        <dbReference type="ARBA" id="ARBA00022840"/>
    </source>
</evidence>
<dbReference type="PANTHER" id="PTHR11630">
    <property type="entry name" value="DNA REPLICATION LICENSING FACTOR MCM FAMILY MEMBER"/>
    <property type="match status" value="1"/>
</dbReference>
<sequence>MDFGEAVTEFEEFFSEEMYEDISRAVQKGDDSIVIDFMEMDMINFELSDYLQKNPEDGINAAEEALMGVDIVSNDDMTVRFANMPEEDFVLLKNLRSKHIGKFIPIEGMIKRASQVKPEVVSAIFECEQCGARYEKEQDSSKLKSPYKCEDCGSRKFETEEKVMTDTQVITLEENPENREGSEQPTSLSVRLEGDLVDPEFQQKVVPGNVAHITGVLREKPLKKNSKKYDIYMDANYLEPTQQEFEKLEMTEEEEQEIRDLAKDPEIFEKIAESIAPSIYGHGEIKKAIALQLFGGVKKGREDGVKSRGDIHILLIGEPGTGKSQLLKFTGELSPKGRYVVGKSSTGAGLTASVVKEESTGEFSLEAGAVVLANKGMAAIDEIDKMGEEDRSSLHEAMEQQEISVSKANIQATLNAETAILAAGNPKLGRFDPYEPIPQQINIGDTLLSRFDFIFPVKDEPDEEKDQKLSEQVLMNHIEPEETTGEISQEMLRKYVAYAQKNCRPDLTKDAANKIQEFYVNMRSSGSQEDGDSIPITARQLEALVRVAEASARAELSDEVKTEDAQRAIDILTYSLKQVGVDPETGDYDIDMIESGVSGSQRNRRQTLKQIIKAKSDGGPADRQEVIEEAVEKDIPEDKVEEMIEKMMNEGEVFEPQRGKIQKL</sequence>
<evidence type="ECO:0000313" key="9">
    <source>
        <dbReference type="Proteomes" id="UP001218034"/>
    </source>
</evidence>
<dbReference type="InterPro" id="IPR008047">
    <property type="entry name" value="MCM_4"/>
</dbReference>
<keyword evidence="3 6" id="KW-0547">Nucleotide-binding</keyword>
<name>A0ABY8CEU1_9ARCH</name>
<dbReference type="InterPro" id="IPR033762">
    <property type="entry name" value="MCM_OB"/>
</dbReference>
<evidence type="ECO:0000313" key="8">
    <source>
        <dbReference type="EMBL" id="WEL19726.1"/>
    </source>
</evidence>
<dbReference type="Gene3D" id="1.10.10.10">
    <property type="entry name" value="Winged helix-like DNA-binding domain superfamily/Winged helix DNA-binding domain"/>
    <property type="match status" value="1"/>
</dbReference>
<dbReference type="InterPro" id="IPR036388">
    <property type="entry name" value="WH-like_DNA-bd_sf"/>
</dbReference>